<keyword evidence="2" id="KW-1185">Reference proteome</keyword>
<dbReference type="AlphaFoldDB" id="A0A4Q7YLR5"/>
<evidence type="ECO:0000313" key="2">
    <source>
        <dbReference type="Proteomes" id="UP000292423"/>
    </source>
</evidence>
<dbReference type="EMBL" id="SHKX01000014">
    <property type="protein sequence ID" value="RZU38238.1"/>
    <property type="molecule type" value="Genomic_DNA"/>
</dbReference>
<evidence type="ECO:0000313" key="1">
    <source>
        <dbReference type="EMBL" id="RZU38238.1"/>
    </source>
</evidence>
<sequence length="43" mass="5137">MFMKCGKINTLWPHVYGVYMFFGDEWCLSDGLCRLGSEWLWSE</sequence>
<protein>
    <submittedName>
        <fullName evidence="1">Uncharacterized protein</fullName>
    </submittedName>
</protein>
<name>A0A4Q7YLR5_9GAMM</name>
<comment type="caution">
    <text evidence="1">The sequence shown here is derived from an EMBL/GenBank/DDBJ whole genome shotgun (WGS) entry which is preliminary data.</text>
</comment>
<dbReference type="Proteomes" id="UP000292423">
    <property type="component" value="Unassembled WGS sequence"/>
</dbReference>
<reference evidence="1 2" key="1">
    <citation type="submission" date="2019-02" db="EMBL/GenBank/DDBJ databases">
        <title>Genomic Encyclopedia of Type Strains, Phase IV (KMG-IV): sequencing the most valuable type-strain genomes for metagenomic binning, comparative biology and taxonomic classification.</title>
        <authorList>
            <person name="Goeker M."/>
        </authorList>
    </citation>
    <scope>NUCLEOTIDE SEQUENCE [LARGE SCALE GENOMIC DNA]</scope>
    <source>
        <strain evidence="1 2">DSM 105135</strain>
    </source>
</reference>
<proteinExistence type="predicted"/>
<organism evidence="1 2">
    <name type="scientific">Fluviicoccus keumensis</name>
    <dbReference type="NCBI Taxonomy" id="1435465"/>
    <lineage>
        <taxon>Bacteria</taxon>
        <taxon>Pseudomonadati</taxon>
        <taxon>Pseudomonadota</taxon>
        <taxon>Gammaproteobacteria</taxon>
        <taxon>Moraxellales</taxon>
        <taxon>Moraxellaceae</taxon>
        <taxon>Fluviicoccus</taxon>
    </lineage>
</organism>
<gene>
    <name evidence="1" type="ORF">EV700_2816</name>
</gene>
<accession>A0A4Q7YLR5</accession>